<dbReference type="GO" id="GO:0003924">
    <property type="term" value="F:GTPase activity"/>
    <property type="evidence" value="ECO:0007669"/>
    <property type="project" value="InterPro"/>
</dbReference>
<name>A0A6B2LUY2_9EUKA</name>
<accession>A0A6B2LUY2</accession>
<evidence type="ECO:0000256" key="2">
    <source>
        <dbReference type="ARBA" id="ARBA00023134"/>
    </source>
</evidence>
<dbReference type="Gene3D" id="3.40.50.300">
    <property type="entry name" value="P-loop containing nucleotide triphosphate hydrolases"/>
    <property type="match status" value="1"/>
</dbReference>
<evidence type="ECO:0000256" key="1">
    <source>
        <dbReference type="ARBA" id="ARBA00022741"/>
    </source>
</evidence>
<dbReference type="PANTHER" id="PTHR11711">
    <property type="entry name" value="ADP RIBOSYLATION FACTOR-RELATED"/>
    <property type="match status" value="1"/>
</dbReference>
<dbReference type="SUPFAM" id="SSF52540">
    <property type="entry name" value="P-loop containing nucleoside triphosphate hydrolases"/>
    <property type="match status" value="1"/>
</dbReference>
<feature type="binding site" evidence="3">
    <location>
        <begin position="50"/>
        <end position="53"/>
    </location>
    <ligand>
        <name>GTP</name>
        <dbReference type="ChEBI" id="CHEBI:37565"/>
    </ligand>
</feature>
<dbReference type="InterPro" id="IPR024156">
    <property type="entry name" value="Small_GTPase_ARF"/>
</dbReference>
<keyword evidence="2 3" id="KW-0342">GTP-binding</keyword>
<proteinExistence type="predicted"/>
<evidence type="ECO:0008006" key="5">
    <source>
        <dbReference type="Google" id="ProtNLM"/>
    </source>
</evidence>
<sequence>MWSHYYESAHGIIFVVDSSDRDRMDEAAQEFQKVLKENELNRAVLLVVANKQDLPQAMSVAEVTKKLDLP</sequence>
<evidence type="ECO:0000313" key="4">
    <source>
        <dbReference type="EMBL" id="NDV41109.1"/>
    </source>
</evidence>
<dbReference type="GO" id="GO:0005525">
    <property type="term" value="F:GTP binding"/>
    <property type="evidence" value="ECO:0007669"/>
    <property type="project" value="UniProtKB-KW"/>
</dbReference>
<dbReference type="InterPro" id="IPR027417">
    <property type="entry name" value="P-loop_NTPase"/>
</dbReference>
<evidence type="ECO:0000256" key="3">
    <source>
        <dbReference type="PIRSR" id="PIRSR606689-1"/>
    </source>
</evidence>
<dbReference type="InterPro" id="IPR006689">
    <property type="entry name" value="Small_GTPase_ARF/SAR"/>
</dbReference>
<keyword evidence="1 3" id="KW-0547">Nucleotide-binding</keyword>
<dbReference type="EMBL" id="GIBP01012140">
    <property type="protein sequence ID" value="NDV41109.1"/>
    <property type="molecule type" value="Transcribed_RNA"/>
</dbReference>
<dbReference type="AlphaFoldDB" id="A0A6B2LUY2"/>
<protein>
    <recommendedName>
        <fullName evidence="5">ADP-ribosylation factor</fullName>
    </recommendedName>
</protein>
<organism evidence="4">
    <name type="scientific">Arcella intermedia</name>
    <dbReference type="NCBI Taxonomy" id="1963864"/>
    <lineage>
        <taxon>Eukaryota</taxon>
        <taxon>Amoebozoa</taxon>
        <taxon>Tubulinea</taxon>
        <taxon>Elardia</taxon>
        <taxon>Arcellinida</taxon>
        <taxon>Sphaerothecina</taxon>
        <taxon>Arcellidae</taxon>
        <taxon>Arcella</taxon>
    </lineage>
</organism>
<dbReference type="Pfam" id="PF00025">
    <property type="entry name" value="Arf"/>
    <property type="match status" value="1"/>
</dbReference>
<reference evidence="4" key="1">
    <citation type="journal article" date="2020" name="J. Eukaryot. Microbiol.">
        <title>De novo Sequencing, Assembly and Annotation of the Transcriptome for the Free-Living Testate Amoeba Arcella intermedia.</title>
        <authorList>
            <person name="Ribeiro G.M."/>
            <person name="Porfirio-Sousa A.L."/>
            <person name="Maurer-Alcala X.X."/>
            <person name="Katz L.A."/>
            <person name="Lahr D.J.G."/>
        </authorList>
    </citation>
    <scope>NUCLEOTIDE SEQUENCE</scope>
</reference>